<accession>A0A7W7W031</accession>
<dbReference type="PANTHER" id="PTHR30632:SF14">
    <property type="entry name" value="TUNGSTATE_MOLYBDATE_CHROMATE-BINDING PROTEIN MODA"/>
    <property type="match status" value="1"/>
</dbReference>
<dbReference type="GO" id="GO:0046872">
    <property type="term" value="F:metal ion binding"/>
    <property type="evidence" value="ECO:0007669"/>
    <property type="project" value="UniProtKB-KW"/>
</dbReference>
<dbReference type="SUPFAM" id="SSF53850">
    <property type="entry name" value="Periplasmic binding protein-like II"/>
    <property type="match status" value="1"/>
</dbReference>
<dbReference type="GO" id="GO:1901359">
    <property type="term" value="F:tungstate binding"/>
    <property type="evidence" value="ECO:0007669"/>
    <property type="project" value="UniProtKB-ARBA"/>
</dbReference>
<feature type="binding site" evidence="5">
    <location>
        <position position="180"/>
    </location>
    <ligand>
        <name>molybdate</name>
        <dbReference type="ChEBI" id="CHEBI:36264"/>
    </ligand>
</feature>
<evidence type="ECO:0000256" key="5">
    <source>
        <dbReference type="PIRSR" id="PIRSR004846-1"/>
    </source>
</evidence>
<keyword evidence="3 5" id="KW-0479">Metal-binding</keyword>
<feature type="binding site" evidence="5">
    <location>
        <position position="70"/>
    </location>
    <ligand>
        <name>molybdate</name>
        <dbReference type="ChEBI" id="CHEBI:36264"/>
    </ligand>
</feature>
<dbReference type="Gene3D" id="3.40.190.10">
    <property type="entry name" value="Periplasmic binding protein-like II"/>
    <property type="match status" value="2"/>
</dbReference>
<reference evidence="6 7" key="1">
    <citation type="submission" date="2020-08" db="EMBL/GenBank/DDBJ databases">
        <title>Sequencing the genomes of 1000 actinobacteria strains.</title>
        <authorList>
            <person name="Klenk H.-P."/>
        </authorList>
    </citation>
    <scope>NUCLEOTIDE SEQUENCE [LARGE SCALE GENOMIC DNA]</scope>
    <source>
        <strain evidence="6 7">DSM 102030</strain>
    </source>
</reference>
<gene>
    <name evidence="6" type="ORF">F4561_000307</name>
</gene>
<dbReference type="Proteomes" id="UP000523007">
    <property type="component" value="Unassembled WGS sequence"/>
</dbReference>
<evidence type="ECO:0000313" key="7">
    <source>
        <dbReference type="Proteomes" id="UP000523007"/>
    </source>
</evidence>
<evidence type="ECO:0000256" key="3">
    <source>
        <dbReference type="ARBA" id="ARBA00022723"/>
    </source>
</evidence>
<dbReference type="FunFam" id="3.40.190.10:FF:000035">
    <property type="entry name" value="Molybdate ABC transporter substrate-binding protein"/>
    <property type="match status" value="1"/>
</dbReference>
<proteinExistence type="inferred from homology"/>
<dbReference type="GO" id="GO:0030973">
    <property type="term" value="F:molybdate ion binding"/>
    <property type="evidence" value="ECO:0007669"/>
    <property type="project" value="InterPro"/>
</dbReference>
<evidence type="ECO:0000256" key="2">
    <source>
        <dbReference type="ARBA" id="ARBA00022505"/>
    </source>
</evidence>
<keyword evidence="4" id="KW-0732">Signal</keyword>
<dbReference type="PANTHER" id="PTHR30632">
    <property type="entry name" value="MOLYBDATE-BINDING PERIPLASMIC PROTEIN"/>
    <property type="match status" value="1"/>
</dbReference>
<dbReference type="PROSITE" id="PS51257">
    <property type="entry name" value="PROKAR_LIPOPROTEIN"/>
    <property type="match status" value="1"/>
</dbReference>
<comment type="caution">
    <text evidence="6">The sequence shown here is derived from an EMBL/GenBank/DDBJ whole genome shotgun (WGS) entry which is preliminary data.</text>
</comment>
<sequence length="270" mass="26908">MPDHFPKTALLAGLTAASVLASGCGSEAAGSEGEVRVAVASNLKFAMADIVAEFEDAHPGTTVAASYGSSGAFVQQISNGAPFDVFLSADTGYPEDLVQDGLADTGDVFGYAAGRLVVWAAADSPADPSGGLPALADDAVGTVAIANPEHAPYGTAAQAALESAGVADDIEDKLVLGENIAQTAEFAQSGNADAAVVALSLALSPSMSASGEHSEVPPGSYPRLDQSGVVLPDSANPGGARDLAGFLRSEDGQAILEEHGFAPPEPGEEG</sequence>
<evidence type="ECO:0000256" key="4">
    <source>
        <dbReference type="ARBA" id="ARBA00022729"/>
    </source>
</evidence>
<comment type="similarity">
    <text evidence="1">Belongs to the bacterial solute-binding protein ModA family.</text>
</comment>
<organism evidence="6 7">
    <name type="scientific">Lipingzhangella halophila</name>
    <dbReference type="NCBI Taxonomy" id="1783352"/>
    <lineage>
        <taxon>Bacteria</taxon>
        <taxon>Bacillati</taxon>
        <taxon>Actinomycetota</taxon>
        <taxon>Actinomycetes</taxon>
        <taxon>Streptosporangiales</taxon>
        <taxon>Nocardiopsidaceae</taxon>
        <taxon>Lipingzhangella</taxon>
    </lineage>
</organism>
<keyword evidence="7" id="KW-1185">Reference proteome</keyword>
<dbReference type="CDD" id="cd13539">
    <property type="entry name" value="PBP2_AvModA"/>
    <property type="match status" value="1"/>
</dbReference>
<dbReference type="Pfam" id="PF13531">
    <property type="entry name" value="SBP_bac_11"/>
    <property type="match status" value="1"/>
</dbReference>
<protein>
    <submittedName>
        <fullName evidence="6">Molybdate transport system substrate-binding protein</fullName>
    </submittedName>
</protein>
<dbReference type="GO" id="GO:0015689">
    <property type="term" value="P:molybdate ion transport"/>
    <property type="evidence" value="ECO:0007669"/>
    <property type="project" value="InterPro"/>
</dbReference>
<dbReference type="EMBL" id="JACHJT010000001">
    <property type="protein sequence ID" value="MBB4929487.1"/>
    <property type="molecule type" value="Genomic_DNA"/>
</dbReference>
<dbReference type="NCBIfam" id="TIGR01256">
    <property type="entry name" value="modA"/>
    <property type="match status" value="1"/>
</dbReference>
<dbReference type="RefSeq" id="WP_184574029.1">
    <property type="nucleotide sequence ID" value="NZ_JACHJT010000001.1"/>
</dbReference>
<evidence type="ECO:0000256" key="1">
    <source>
        <dbReference type="ARBA" id="ARBA00009175"/>
    </source>
</evidence>
<keyword evidence="2 5" id="KW-0500">Molybdenum</keyword>
<evidence type="ECO:0000313" key="6">
    <source>
        <dbReference type="EMBL" id="MBB4929487.1"/>
    </source>
</evidence>
<dbReference type="InterPro" id="IPR044084">
    <property type="entry name" value="AvModA-like_subst-bd"/>
</dbReference>
<dbReference type="InterPro" id="IPR050682">
    <property type="entry name" value="ModA/WtpA"/>
</dbReference>
<dbReference type="InterPro" id="IPR005950">
    <property type="entry name" value="ModA"/>
</dbReference>
<name>A0A7W7W031_9ACTN</name>
<dbReference type="PIRSF" id="PIRSF004846">
    <property type="entry name" value="ModA"/>
    <property type="match status" value="1"/>
</dbReference>
<dbReference type="AlphaFoldDB" id="A0A7W7W031"/>